<dbReference type="CDD" id="cd00170">
    <property type="entry name" value="SEC14"/>
    <property type="match status" value="1"/>
</dbReference>
<dbReference type="STRING" id="984486.A0A1E3QPG9"/>
<dbReference type="AlphaFoldDB" id="A0A1E3QPG9"/>
<dbReference type="SMART" id="SM01100">
    <property type="entry name" value="CRAL_TRIO_N"/>
    <property type="match status" value="1"/>
</dbReference>
<dbReference type="InterPro" id="IPR001251">
    <property type="entry name" value="CRAL-TRIO_dom"/>
</dbReference>
<keyword evidence="4" id="KW-1185">Reference proteome</keyword>
<accession>A0A1E3QPG9</accession>
<dbReference type="Pfam" id="PF00650">
    <property type="entry name" value="CRAL_TRIO"/>
    <property type="match status" value="1"/>
</dbReference>
<evidence type="ECO:0000313" key="4">
    <source>
        <dbReference type="Proteomes" id="UP000094336"/>
    </source>
</evidence>
<gene>
    <name evidence="3" type="ORF">BABINDRAFT_162048</name>
</gene>
<dbReference type="RefSeq" id="XP_018984290.1">
    <property type="nucleotide sequence ID" value="XM_019129145.1"/>
</dbReference>
<evidence type="ECO:0000259" key="2">
    <source>
        <dbReference type="PROSITE" id="PS50191"/>
    </source>
</evidence>
<feature type="region of interest" description="Disordered" evidence="1">
    <location>
        <begin position="49"/>
        <end position="86"/>
    </location>
</feature>
<organism evidence="3 4">
    <name type="scientific">Babjeviella inositovora NRRL Y-12698</name>
    <dbReference type="NCBI Taxonomy" id="984486"/>
    <lineage>
        <taxon>Eukaryota</taxon>
        <taxon>Fungi</taxon>
        <taxon>Dikarya</taxon>
        <taxon>Ascomycota</taxon>
        <taxon>Saccharomycotina</taxon>
        <taxon>Pichiomycetes</taxon>
        <taxon>Serinales incertae sedis</taxon>
        <taxon>Babjeviella</taxon>
    </lineage>
</organism>
<dbReference type="SUPFAM" id="SSF52087">
    <property type="entry name" value="CRAL/TRIO domain"/>
    <property type="match status" value="1"/>
</dbReference>
<dbReference type="SUPFAM" id="SSF46938">
    <property type="entry name" value="CRAL/TRIO N-terminal domain"/>
    <property type="match status" value="1"/>
</dbReference>
<dbReference type="GO" id="GO:0046488">
    <property type="term" value="P:phosphatidylinositol metabolic process"/>
    <property type="evidence" value="ECO:0007669"/>
    <property type="project" value="EnsemblFungi"/>
</dbReference>
<dbReference type="PROSITE" id="PS50191">
    <property type="entry name" value="CRAL_TRIO"/>
    <property type="match status" value="1"/>
</dbReference>
<evidence type="ECO:0000313" key="3">
    <source>
        <dbReference type="EMBL" id="ODQ78962.1"/>
    </source>
</evidence>
<feature type="compositionally biased region" description="Basic residues" evidence="1">
    <location>
        <begin position="55"/>
        <end position="75"/>
    </location>
</feature>
<dbReference type="GO" id="GO:0008526">
    <property type="term" value="F:phosphatidylinositol transfer activity"/>
    <property type="evidence" value="ECO:0007669"/>
    <property type="project" value="EnsemblFungi"/>
</dbReference>
<proteinExistence type="predicted"/>
<dbReference type="InterPro" id="IPR011074">
    <property type="entry name" value="CRAL/TRIO_N_dom"/>
</dbReference>
<dbReference type="SMART" id="SM00516">
    <property type="entry name" value="SEC14"/>
    <property type="match status" value="1"/>
</dbReference>
<dbReference type="InterPro" id="IPR036865">
    <property type="entry name" value="CRAL-TRIO_dom_sf"/>
</dbReference>
<dbReference type="InterPro" id="IPR036273">
    <property type="entry name" value="CRAL/TRIO_N_dom_sf"/>
</dbReference>
<dbReference type="PANTHER" id="PTHR46590:SF1">
    <property type="entry name" value="PHOSPHATIDYLINOSITOL TRANSFER PROTEIN CSR1"/>
    <property type="match status" value="1"/>
</dbReference>
<dbReference type="EMBL" id="KV454433">
    <property type="protein sequence ID" value="ODQ78962.1"/>
    <property type="molecule type" value="Genomic_DNA"/>
</dbReference>
<dbReference type="GO" id="GO:0005768">
    <property type="term" value="C:endosome"/>
    <property type="evidence" value="ECO:0007669"/>
    <property type="project" value="EnsemblFungi"/>
</dbReference>
<dbReference type="InterPro" id="IPR052432">
    <property type="entry name" value="PITP/CRAL-TRIO"/>
</dbReference>
<dbReference type="GO" id="GO:0043001">
    <property type="term" value="P:Golgi to plasma membrane protein transport"/>
    <property type="evidence" value="ECO:0007669"/>
    <property type="project" value="EnsemblFungi"/>
</dbReference>
<dbReference type="GO" id="GO:0045717">
    <property type="term" value="P:negative regulation of fatty acid biosynthetic process"/>
    <property type="evidence" value="ECO:0007669"/>
    <property type="project" value="EnsemblFungi"/>
</dbReference>
<dbReference type="Pfam" id="PF03765">
    <property type="entry name" value="CRAL_TRIO_N"/>
    <property type="match status" value="1"/>
</dbReference>
<dbReference type="GO" id="GO:1901352">
    <property type="term" value="P:negative regulation of phosphatidylglycerol biosynthetic process"/>
    <property type="evidence" value="ECO:0007669"/>
    <property type="project" value="EnsemblFungi"/>
</dbReference>
<protein>
    <recommendedName>
        <fullName evidence="2">CRAL-TRIO domain-containing protein</fullName>
    </recommendedName>
</protein>
<dbReference type="GO" id="GO:2001247">
    <property type="term" value="P:positive regulation of phosphatidylcholine biosynthetic process"/>
    <property type="evidence" value="ECO:0007669"/>
    <property type="project" value="EnsemblFungi"/>
</dbReference>
<sequence length="418" mass="47559">MTTSKAIGRIDSLTPEQELVLKQVWAQLLTYWGKTVEFPTVNLSSAKLSKTTSHASHHSAGKEKKKRFARFRSAPKHTDTAKNTNTLDPKLIPGIVTGLKPEDVERQFWEMLRIDSPDNLVLRFVRARKFDLKNAVTMIANTFNWRLAESFADKVFLEGDYVAYQEKNMPGLIKQFELGKSIITGTDKEGRPVVVVRTRLHKPSDQNAEEMLKYTILVIEYARCFLMEPVDTCSVIFDLTDFSLSNMDNAPVKLLISAFEAHYPESLGILLIHKAPWVFSSIWNVIKTWLDPVVASKIHFTKTFDDLTEHIDADNILEEMGGNNKFHYKYVTPGTSDNFIQNPEERAVLEKERANLASQFIEATTKWIEATDLEASNAFLSQKIVLGQKMAANFVALDKYKRYRGVYERLGLLDVKSG</sequence>
<dbReference type="GeneID" id="30146998"/>
<dbReference type="Proteomes" id="UP000094336">
    <property type="component" value="Unassembled WGS sequence"/>
</dbReference>
<feature type="domain" description="CRAL-TRIO" evidence="2">
    <location>
        <begin position="169"/>
        <end position="328"/>
    </location>
</feature>
<dbReference type="GO" id="GO:0005829">
    <property type="term" value="C:cytosol"/>
    <property type="evidence" value="ECO:0007669"/>
    <property type="project" value="EnsemblFungi"/>
</dbReference>
<dbReference type="OrthoDB" id="43460at2759"/>
<name>A0A1E3QPG9_9ASCO</name>
<dbReference type="GO" id="GO:0005811">
    <property type="term" value="C:lipid droplet"/>
    <property type="evidence" value="ECO:0007669"/>
    <property type="project" value="EnsemblFungi"/>
</dbReference>
<reference evidence="4" key="1">
    <citation type="submission" date="2016-05" db="EMBL/GenBank/DDBJ databases">
        <title>Comparative genomics of biotechnologically important yeasts.</title>
        <authorList>
            <consortium name="DOE Joint Genome Institute"/>
            <person name="Riley R."/>
            <person name="Haridas S."/>
            <person name="Wolfe K.H."/>
            <person name="Lopes M.R."/>
            <person name="Hittinger C.T."/>
            <person name="Goker M."/>
            <person name="Salamov A."/>
            <person name="Wisecaver J."/>
            <person name="Long T.M."/>
            <person name="Aerts A.L."/>
            <person name="Barry K."/>
            <person name="Choi C."/>
            <person name="Clum A."/>
            <person name="Coughlan A.Y."/>
            <person name="Deshpande S."/>
            <person name="Douglass A.P."/>
            <person name="Hanson S.J."/>
            <person name="Klenk H.-P."/>
            <person name="Labutti K."/>
            <person name="Lapidus A."/>
            <person name="Lindquist E."/>
            <person name="Lipzen A."/>
            <person name="Meier-Kolthoff J.P."/>
            <person name="Ohm R.A."/>
            <person name="Otillar R.P."/>
            <person name="Pangilinan J."/>
            <person name="Peng Y."/>
            <person name="Rokas A."/>
            <person name="Rosa C.A."/>
            <person name="Scheuner C."/>
            <person name="Sibirny A.A."/>
            <person name="Slot J.C."/>
            <person name="Stielow J.B."/>
            <person name="Sun H."/>
            <person name="Kurtzman C.P."/>
            <person name="Blackwell M."/>
            <person name="Grigoriev I.V."/>
            <person name="Jeffries T.W."/>
        </authorList>
    </citation>
    <scope>NUCLEOTIDE SEQUENCE [LARGE SCALE GENOMIC DNA]</scope>
    <source>
        <strain evidence="4">NRRL Y-12698</strain>
    </source>
</reference>
<dbReference type="PANTHER" id="PTHR46590">
    <property type="entry name" value="PHOSPHATIDYLINOSITOL TRANSFER PROTEIN CSR1-RELATED"/>
    <property type="match status" value="1"/>
</dbReference>
<evidence type="ECO:0000256" key="1">
    <source>
        <dbReference type="SAM" id="MobiDB-lite"/>
    </source>
</evidence>
<dbReference type="Gene3D" id="3.40.525.10">
    <property type="entry name" value="CRAL-TRIO lipid binding domain"/>
    <property type="match status" value="1"/>
</dbReference>